<evidence type="ECO:0000259" key="1">
    <source>
        <dbReference type="PROSITE" id="PS51186"/>
    </source>
</evidence>
<dbReference type="PANTHER" id="PTHR43328">
    <property type="entry name" value="ACETYLTRANSFERASE-RELATED"/>
    <property type="match status" value="1"/>
</dbReference>
<accession>A0A918FDD1</accession>
<dbReference type="Proteomes" id="UP000610303">
    <property type="component" value="Unassembled WGS sequence"/>
</dbReference>
<dbReference type="PANTHER" id="PTHR43328:SF1">
    <property type="entry name" value="N-ACETYLTRANSFERASE DOMAIN-CONTAINING PROTEIN"/>
    <property type="match status" value="1"/>
</dbReference>
<sequence length="159" mass="17632">MGEPHVVTLRPTRAADLDALFRFHHDETAVHQAAFAPGDDDRPAFDARWAERLADPELTTRTVRADGRIVGDVEVRREHGVAVLDSWIDPDHWGLGIATRALRLLLDGLPERPVRARVAADNRGSRAVLAKLGFAEVARELVYAPARGGETERLVYELD</sequence>
<dbReference type="EMBL" id="BMRJ01000003">
    <property type="protein sequence ID" value="GGR32837.1"/>
    <property type="molecule type" value="Genomic_DNA"/>
</dbReference>
<gene>
    <name evidence="2" type="ORF">GCM10010196_28550</name>
</gene>
<proteinExistence type="predicted"/>
<dbReference type="SUPFAM" id="SSF55729">
    <property type="entry name" value="Acyl-CoA N-acyltransferases (Nat)"/>
    <property type="match status" value="1"/>
</dbReference>
<dbReference type="GO" id="GO:0016747">
    <property type="term" value="F:acyltransferase activity, transferring groups other than amino-acyl groups"/>
    <property type="evidence" value="ECO:0007669"/>
    <property type="project" value="InterPro"/>
</dbReference>
<dbReference type="PROSITE" id="PS51186">
    <property type="entry name" value="GNAT"/>
    <property type="match status" value="1"/>
</dbReference>
<evidence type="ECO:0000313" key="2">
    <source>
        <dbReference type="EMBL" id="GGR32837.1"/>
    </source>
</evidence>
<dbReference type="RefSeq" id="WP_189086064.1">
    <property type="nucleotide sequence ID" value="NZ_BMRJ01000003.1"/>
</dbReference>
<dbReference type="Pfam" id="PF13302">
    <property type="entry name" value="Acetyltransf_3"/>
    <property type="match status" value="1"/>
</dbReference>
<evidence type="ECO:0000313" key="3">
    <source>
        <dbReference type="Proteomes" id="UP000610303"/>
    </source>
</evidence>
<dbReference type="InterPro" id="IPR016181">
    <property type="entry name" value="Acyl_CoA_acyltransferase"/>
</dbReference>
<dbReference type="AlphaFoldDB" id="A0A918FDD1"/>
<organism evidence="2 3">
    <name type="scientific">Agromyces mediolanus</name>
    <name type="common">Corynebacterium mediolanum</name>
    <dbReference type="NCBI Taxonomy" id="41986"/>
    <lineage>
        <taxon>Bacteria</taxon>
        <taxon>Bacillati</taxon>
        <taxon>Actinomycetota</taxon>
        <taxon>Actinomycetes</taxon>
        <taxon>Micrococcales</taxon>
        <taxon>Microbacteriaceae</taxon>
        <taxon>Agromyces</taxon>
    </lineage>
</organism>
<dbReference type="Gene3D" id="3.40.630.30">
    <property type="match status" value="1"/>
</dbReference>
<protein>
    <recommendedName>
        <fullName evidence="1">N-acetyltransferase domain-containing protein</fullName>
    </recommendedName>
</protein>
<reference evidence="2" key="1">
    <citation type="journal article" date="2014" name="Int. J. Syst. Evol. Microbiol.">
        <title>Complete genome sequence of Corynebacterium casei LMG S-19264T (=DSM 44701T), isolated from a smear-ripened cheese.</title>
        <authorList>
            <consortium name="US DOE Joint Genome Institute (JGI-PGF)"/>
            <person name="Walter F."/>
            <person name="Albersmeier A."/>
            <person name="Kalinowski J."/>
            <person name="Ruckert C."/>
        </authorList>
    </citation>
    <scope>NUCLEOTIDE SEQUENCE</scope>
    <source>
        <strain evidence="2">JCM 3346</strain>
    </source>
</reference>
<feature type="domain" description="N-acetyltransferase" evidence="1">
    <location>
        <begin position="7"/>
        <end position="159"/>
    </location>
</feature>
<name>A0A918FDD1_AGRME</name>
<reference evidence="2" key="2">
    <citation type="submission" date="2020-09" db="EMBL/GenBank/DDBJ databases">
        <authorList>
            <person name="Sun Q."/>
            <person name="Ohkuma M."/>
        </authorList>
    </citation>
    <scope>NUCLEOTIDE SEQUENCE</scope>
    <source>
        <strain evidence="2">JCM 3346</strain>
    </source>
</reference>
<comment type="caution">
    <text evidence="2">The sequence shown here is derived from an EMBL/GenBank/DDBJ whole genome shotgun (WGS) entry which is preliminary data.</text>
</comment>
<dbReference type="InterPro" id="IPR000182">
    <property type="entry name" value="GNAT_dom"/>
</dbReference>
<keyword evidence="3" id="KW-1185">Reference proteome</keyword>